<dbReference type="GO" id="GO:0005524">
    <property type="term" value="F:ATP binding"/>
    <property type="evidence" value="ECO:0007669"/>
    <property type="project" value="InterPro"/>
</dbReference>
<dbReference type="AlphaFoldDB" id="A0A3Q7F124"/>
<evidence type="ECO:0000313" key="3">
    <source>
        <dbReference type="Proteomes" id="UP000004994"/>
    </source>
</evidence>
<dbReference type="PROSITE" id="PS50011">
    <property type="entry name" value="PROTEIN_KINASE_DOM"/>
    <property type="match status" value="1"/>
</dbReference>
<dbReference type="SUPFAM" id="SSF56112">
    <property type="entry name" value="Protein kinase-like (PK-like)"/>
    <property type="match status" value="1"/>
</dbReference>
<dbReference type="Gramene" id="Solyc02g068845.1.1">
    <property type="protein sequence ID" value="Solyc02g068845.1.1"/>
    <property type="gene ID" value="Solyc02g068845.1"/>
</dbReference>
<sequence>MTSDSLYNFKVNFIYTDATVYLHNGCSNPVVHCDLKPSNVLLDQDAASVVYYKQHQMQELVWKILFQHFKISGSIVATRYHPLDYLDQAIKRG</sequence>
<dbReference type="Proteomes" id="UP000004994">
    <property type="component" value="Chromosome 2"/>
</dbReference>
<dbReference type="InterPro" id="IPR008271">
    <property type="entry name" value="Ser/Thr_kinase_AS"/>
</dbReference>
<proteinExistence type="predicted"/>
<dbReference type="PROSITE" id="PS00108">
    <property type="entry name" value="PROTEIN_KINASE_ST"/>
    <property type="match status" value="1"/>
</dbReference>
<evidence type="ECO:0000313" key="2">
    <source>
        <dbReference type="EnsemblPlants" id="Solyc02g068845.1.1"/>
    </source>
</evidence>
<reference evidence="2" key="2">
    <citation type="submission" date="2019-01" db="UniProtKB">
        <authorList>
            <consortium name="EnsemblPlants"/>
        </authorList>
    </citation>
    <scope>IDENTIFICATION</scope>
    <source>
        <strain evidence="2">cv. Heinz 1706</strain>
    </source>
</reference>
<reference evidence="2" key="1">
    <citation type="journal article" date="2012" name="Nature">
        <title>The tomato genome sequence provides insights into fleshy fruit evolution.</title>
        <authorList>
            <consortium name="Tomato Genome Consortium"/>
        </authorList>
    </citation>
    <scope>NUCLEOTIDE SEQUENCE [LARGE SCALE GENOMIC DNA]</scope>
    <source>
        <strain evidence="2">cv. Heinz 1706</strain>
    </source>
</reference>
<keyword evidence="3" id="KW-1185">Reference proteome</keyword>
<accession>A0A3Q7F124</accession>
<dbReference type="STRING" id="4081.A0A3Q7F124"/>
<dbReference type="InterPro" id="IPR000719">
    <property type="entry name" value="Prot_kinase_dom"/>
</dbReference>
<dbReference type="GO" id="GO:0004672">
    <property type="term" value="F:protein kinase activity"/>
    <property type="evidence" value="ECO:0007669"/>
    <property type="project" value="InterPro"/>
</dbReference>
<dbReference type="Gene3D" id="1.10.510.10">
    <property type="entry name" value="Transferase(Phosphotransferase) domain 1"/>
    <property type="match status" value="1"/>
</dbReference>
<dbReference type="EnsemblPlants" id="Solyc02g068845.1.1">
    <property type="protein sequence ID" value="Solyc02g068845.1.1"/>
    <property type="gene ID" value="Solyc02g068845.1"/>
</dbReference>
<dbReference type="InterPro" id="IPR011009">
    <property type="entry name" value="Kinase-like_dom_sf"/>
</dbReference>
<feature type="domain" description="Protein kinase" evidence="1">
    <location>
        <begin position="1"/>
        <end position="93"/>
    </location>
</feature>
<dbReference type="InParanoid" id="A0A3Q7F124"/>
<protein>
    <recommendedName>
        <fullName evidence="1">Protein kinase domain-containing protein</fullName>
    </recommendedName>
</protein>
<organism evidence="2">
    <name type="scientific">Solanum lycopersicum</name>
    <name type="common">Tomato</name>
    <name type="synonym">Lycopersicon esculentum</name>
    <dbReference type="NCBI Taxonomy" id="4081"/>
    <lineage>
        <taxon>Eukaryota</taxon>
        <taxon>Viridiplantae</taxon>
        <taxon>Streptophyta</taxon>
        <taxon>Embryophyta</taxon>
        <taxon>Tracheophyta</taxon>
        <taxon>Spermatophyta</taxon>
        <taxon>Magnoliopsida</taxon>
        <taxon>eudicotyledons</taxon>
        <taxon>Gunneridae</taxon>
        <taxon>Pentapetalae</taxon>
        <taxon>asterids</taxon>
        <taxon>lamiids</taxon>
        <taxon>Solanales</taxon>
        <taxon>Solanaceae</taxon>
        <taxon>Solanoideae</taxon>
        <taxon>Solaneae</taxon>
        <taxon>Solanum</taxon>
        <taxon>Solanum subgen. Lycopersicon</taxon>
    </lineage>
</organism>
<evidence type="ECO:0000259" key="1">
    <source>
        <dbReference type="PROSITE" id="PS50011"/>
    </source>
</evidence>
<name>A0A3Q7F124_SOLLC</name>